<keyword evidence="1" id="KW-1133">Transmembrane helix</keyword>
<sequence length="375" mass="41745">MLFFGLDLYTYTSREIVKVNADRRGALLKGQVALVGILYLVLAPVVLIVLWCTELPVSLVMWFLPVLILEHLNQELYRLFIILSRQVMASVLLFLRQGAWAVAAAGLMVFSPGGRNLDFILLLWTGAGIGSAAVGLWQVHQLRLGGWREPVDWLWIRRGIMVSSTFLTATLAVRAIQTIDRYWLEYLAGIEVVGAYVLFFGVASALSVFLDAGIFSFYYPKLIQQANQARPSDLHNTVRKTALMTLGVCLGYAVVSSLLLPVLLNWIGRDVYYAQFGLYYWILAAMIAYSLGMVPHYALYAQGKDRPIIASHLASLVVFAGTTLTAMMFSNAYAVPVGVFTAMTIVLLWKTAAYVEICRHDTREGVVPHLESHLT</sequence>
<keyword evidence="1" id="KW-0812">Transmembrane</keyword>
<feature type="transmembrane region" description="Helical" evidence="1">
    <location>
        <begin position="93"/>
        <end position="113"/>
    </location>
</feature>
<evidence type="ECO:0008006" key="4">
    <source>
        <dbReference type="Google" id="ProtNLM"/>
    </source>
</evidence>
<gene>
    <name evidence="2" type="ORF">L485_03900</name>
</gene>
<comment type="caution">
    <text evidence="2">The sequence shown here is derived from an EMBL/GenBank/DDBJ whole genome shotgun (WGS) entry which is preliminary data.</text>
</comment>
<protein>
    <recommendedName>
        <fullName evidence="4">Polysaccharide biosynthesis protein C-terminal domain-containing protein</fullName>
    </recommendedName>
</protein>
<feature type="transmembrane region" description="Helical" evidence="1">
    <location>
        <begin position="196"/>
        <end position="220"/>
    </location>
</feature>
<name>T0GLQ9_9SPHN</name>
<reference evidence="2 3" key="1">
    <citation type="journal article" date="2013" name="Genome Announc.">
        <title>Draft Genome Sequence of a Hexachlorocyclohexane-Degrading Bacterium, Sphingobium baderi Strain LL03T.</title>
        <authorList>
            <person name="Kaur J."/>
            <person name="Verma H."/>
            <person name="Tripathi C."/>
            <person name="Khurana J.P."/>
            <person name="Lal R."/>
        </authorList>
    </citation>
    <scope>NUCLEOTIDE SEQUENCE [LARGE SCALE GENOMIC DNA]</scope>
    <source>
        <strain evidence="2 3">LL03</strain>
    </source>
</reference>
<dbReference type="PATRIC" id="fig|1114964.3.peg.740"/>
<keyword evidence="1" id="KW-0472">Membrane</keyword>
<feature type="transmembrane region" description="Helical" evidence="1">
    <location>
        <begin position="332"/>
        <end position="349"/>
    </location>
</feature>
<feature type="transmembrane region" description="Helical" evidence="1">
    <location>
        <begin position="159"/>
        <end position="176"/>
    </location>
</feature>
<evidence type="ECO:0000313" key="3">
    <source>
        <dbReference type="Proteomes" id="UP000015524"/>
    </source>
</evidence>
<proteinExistence type="predicted"/>
<dbReference type="EMBL" id="ATIB01000031">
    <property type="protein sequence ID" value="EQB04751.1"/>
    <property type="molecule type" value="Genomic_DNA"/>
</dbReference>
<organism evidence="2 3">
    <name type="scientific">Sphingobium baderi LL03</name>
    <dbReference type="NCBI Taxonomy" id="1114964"/>
    <lineage>
        <taxon>Bacteria</taxon>
        <taxon>Pseudomonadati</taxon>
        <taxon>Pseudomonadota</taxon>
        <taxon>Alphaproteobacteria</taxon>
        <taxon>Sphingomonadales</taxon>
        <taxon>Sphingomonadaceae</taxon>
        <taxon>Sphingobium</taxon>
    </lineage>
</organism>
<feature type="transmembrane region" description="Helical" evidence="1">
    <location>
        <begin position="279"/>
        <end position="300"/>
    </location>
</feature>
<dbReference type="eggNOG" id="COG2244">
    <property type="taxonomic scope" value="Bacteria"/>
</dbReference>
<feature type="transmembrane region" description="Helical" evidence="1">
    <location>
        <begin position="119"/>
        <end position="139"/>
    </location>
</feature>
<dbReference type="AlphaFoldDB" id="T0GLQ9"/>
<evidence type="ECO:0000256" key="1">
    <source>
        <dbReference type="SAM" id="Phobius"/>
    </source>
</evidence>
<accession>T0GLQ9</accession>
<feature type="transmembrane region" description="Helical" evidence="1">
    <location>
        <begin position="307"/>
        <end position="326"/>
    </location>
</feature>
<dbReference type="Proteomes" id="UP000015524">
    <property type="component" value="Unassembled WGS sequence"/>
</dbReference>
<feature type="transmembrane region" description="Helical" evidence="1">
    <location>
        <begin position="241"/>
        <end position="267"/>
    </location>
</feature>
<evidence type="ECO:0000313" key="2">
    <source>
        <dbReference type="EMBL" id="EQB04751.1"/>
    </source>
</evidence>
<keyword evidence="3" id="KW-1185">Reference proteome</keyword>
<feature type="transmembrane region" description="Helical" evidence="1">
    <location>
        <begin position="32"/>
        <end position="51"/>
    </location>
</feature>